<evidence type="ECO:0000313" key="1">
    <source>
        <dbReference type="EMBL" id="RZN60585.1"/>
    </source>
</evidence>
<reference evidence="5 6" key="1">
    <citation type="submission" date="2018-06" db="EMBL/GenBank/DDBJ databases">
        <authorList>
            <consortium name="Pathogen Informatics"/>
            <person name="Doyle S."/>
        </authorList>
    </citation>
    <scope>NUCLEOTIDE SEQUENCE [LARGE SCALE GENOMIC DNA]</scope>
    <source>
        <strain evidence="4 6">NCTC10926</strain>
        <strain evidence="3 5">NCTC11296</strain>
    </source>
</reference>
<dbReference type="Proteomes" id="UP000294229">
    <property type="component" value="Unassembled WGS sequence"/>
</dbReference>
<name>A0A377IBH0_AVIPA</name>
<dbReference type="EMBL" id="RQXS01000008">
    <property type="protein sequence ID" value="RZN60585.1"/>
    <property type="molecule type" value="Genomic_DNA"/>
</dbReference>
<evidence type="ECO:0000313" key="6">
    <source>
        <dbReference type="Proteomes" id="UP000254620"/>
    </source>
</evidence>
<dbReference type="RefSeq" id="WP_051185287.1">
    <property type="nucleotide sequence ID" value="NZ_JBANLW010000162.1"/>
</dbReference>
<evidence type="ECO:0000313" key="5">
    <source>
        <dbReference type="Proteomes" id="UP000254465"/>
    </source>
</evidence>
<proteinExistence type="predicted"/>
<organism evidence="3 5">
    <name type="scientific">Avibacterium paragallinarum</name>
    <name type="common">Haemophilus gallinarum</name>
    <dbReference type="NCBI Taxonomy" id="728"/>
    <lineage>
        <taxon>Bacteria</taxon>
        <taxon>Pseudomonadati</taxon>
        <taxon>Pseudomonadota</taxon>
        <taxon>Gammaproteobacteria</taxon>
        <taxon>Pasteurellales</taxon>
        <taxon>Pasteurellaceae</taxon>
        <taxon>Avibacterium</taxon>
    </lineage>
</organism>
<sequence>MIIEIPTTKQVNIKYIKLVIPVRYDDEDIPYNFPLRDGDQWCGIIDLDTSKIENWPENHPAKMNMKICDEGEYYLLDENKNVISSLINNYIPDCLPNDYGDYIDLHIDEAGKVTNMPNKLIFDQFFGGCSE</sequence>
<accession>A0A377IBH0</accession>
<dbReference type="AlphaFoldDB" id="A0A377IBH0"/>
<dbReference type="EMBL" id="UGHK01000002">
    <property type="protein sequence ID" value="STO71348.1"/>
    <property type="molecule type" value="Genomic_DNA"/>
</dbReference>
<evidence type="ECO:0000313" key="7">
    <source>
        <dbReference type="Proteomes" id="UP000294229"/>
    </source>
</evidence>
<dbReference type="Proteomes" id="UP000254465">
    <property type="component" value="Unassembled WGS sequence"/>
</dbReference>
<evidence type="ECO:0000313" key="4">
    <source>
        <dbReference type="EMBL" id="SUU96930.1"/>
    </source>
</evidence>
<evidence type="ECO:0000313" key="2">
    <source>
        <dbReference type="EMBL" id="STO71348.1"/>
    </source>
</evidence>
<dbReference type="EMBL" id="UFSW01000001">
    <property type="protein sequence ID" value="SUU96930.1"/>
    <property type="molecule type" value="Genomic_DNA"/>
</dbReference>
<reference evidence="1 7" key="2">
    <citation type="submission" date="2018-11" db="EMBL/GenBank/DDBJ databases">
        <title>Sequencing Av. paragallinarum serogroups.</title>
        <authorList>
            <person name="Hellmuth J.E."/>
            <person name="Boucher C.E."/>
            <person name="Cason E.D."/>
        </authorList>
    </citation>
    <scope>NUCLEOTIDE SEQUENCE [LARGE SCALE GENOMIC DNA]</scope>
    <source>
        <strain evidence="1 7">SA-3</strain>
    </source>
</reference>
<protein>
    <submittedName>
        <fullName evidence="3">Uncharacterized protein</fullName>
    </submittedName>
</protein>
<evidence type="ECO:0000313" key="3">
    <source>
        <dbReference type="EMBL" id="STO72665.1"/>
    </source>
</evidence>
<dbReference type="Proteomes" id="UP000254620">
    <property type="component" value="Unassembled WGS sequence"/>
</dbReference>
<gene>
    <name evidence="1" type="ORF">EIG79_03055</name>
    <name evidence="4" type="ORF">NCTC10926_00285</name>
    <name evidence="2" type="ORF">NCTC11296_01248</name>
    <name evidence="3" type="ORF">NCTC11296_02604</name>
</gene>
<dbReference type="EMBL" id="UGHK01000002">
    <property type="protein sequence ID" value="STO72665.1"/>
    <property type="molecule type" value="Genomic_DNA"/>
</dbReference>